<accession>A0ABT8F118</accession>
<dbReference type="CDD" id="cd07177">
    <property type="entry name" value="terB_like"/>
    <property type="match status" value="1"/>
</dbReference>
<keyword evidence="2" id="KW-1185">Reference proteome</keyword>
<comment type="caution">
    <text evidence="1">The sequence shown here is derived from an EMBL/GenBank/DDBJ whole genome shotgun (WGS) entry which is preliminary data.</text>
</comment>
<dbReference type="SUPFAM" id="SSF158682">
    <property type="entry name" value="TerB-like"/>
    <property type="match status" value="1"/>
</dbReference>
<dbReference type="InterPro" id="IPR029024">
    <property type="entry name" value="TerB-like"/>
</dbReference>
<evidence type="ECO:0008006" key="3">
    <source>
        <dbReference type="Google" id="ProtNLM"/>
    </source>
</evidence>
<protein>
    <recommendedName>
        <fullName evidence="3">Co-chaperone DjlA N-terminal domain-containing protein</fullName>
    </recommendedName>
</protein>
<dbReference type="RefSeq" id="WP_320002670.1">
    <property type="nucleotide sequence ID" value="NZ_JAUHJS010000001.1"/>
</dbReference>
<organism evidence="1 2">
    <name type="scientific">Shiella aurantiaca</name>
    <dbReference type="NCBI Taxonomy" id="3058365"/>
    <lineage>
        <taxon>Bacteria</taxon>
        <taxon>Pseudomonadati</taxon>
        <taxon>Bacteroidota</taxon>
        <taxon>Cytophagia</taxon>
        <taxon>Cytophagales</taxon>
        <taxon>Shiellaceae</taxon>
        <taxon>Shiella</taxon>
    </lineage>
</organism>
<dbReference type="Gene3D" id="1.10.3680.10">
    <property type="entry name" value="TerB-like"/>
    <property type="match status" value="1"/>
</dbReference>
<gene>
    <name evidence="1" type="ORF">QWY31_01455</name>
</gene>
<evidence type="ECO:0000313" key="2">
    <source>
        <dbReference type="Proteomes" id="UP001168552"/>
    </source>
</evidence>
<name>A0ABT8F118_9BACT</name>
<dbReference type="Proteomes" id="UP001168552">
    <property type="component" value="Unassembled WGS sequence"/>
</dbReference>
<proteinExistence type="predicted"/>
<dbReference type="EMBL" id="JAUHJS010000001">
    <property type="protein sequence ID" value="MDN4164143.1"/>
    <property type="molecule type" value="Genomic_DNA"/>
</dbReference>
<sequence length="123" mass="14523">MNANHEFDTYPEYLLFLFIHTANADYSFKGAEVDVILNKMEVYFQEGETTEELHDLFVKMKDAYDKLGDYDIKTIIFNNYKKFSGKTGNKDRIFIDLHEIISADGFIHEEETRVIEELKILLR</sequence>
<evidence type="ECO:0000313" key="1">
    <source>
        <dbReference type="EMBL" id="MDN4164143.1"/>
    </source>
</evidence>
<reference evidence="1" key="1">
    <citation type="submission" date="2023-06" db="EMBL/GenBank/DDBJ databases">
        <title>Cytophagales bacterium Strain LB-30, isolated from soil.</title>
        <authorList>
            <person name="Liu B."/>
        </authorList>
    </citation>
    <scope>NUCLEOTIDE SEQUENCE</scope>
    <source>
        <strain evidence="1">LB-30</strain>
    </source>
</reference>